<dbReference type="Gene3D" id="3.60.21.10">
    <property type="match status" value="1"/>
</dbReference>
<dbReference type="AlphaFoldDB" id="A0A832J7F0"/>
<dbReference type="EMBL" id="DRNF01000299">
    <property type="protein sequence ID" value="HHJ80926.1"/>
    <property type="molecule type" value="Genomic_DNA"/>
</dbReference>
<evidence type="ECO:0000313" key="2">
    <source>
        <dbReference type="EMBL" id="HHJ80926.1"/>
    </source>
</evidence>
<dbReference type="GO" id="GO:0110154">
    <property type="term" value="P:RNA decapping"/>
    <property type="evidence" value="ECO:0007669"/>
    <property type="project" value="TreeGrafter"/>
</dbReference>
<dbReference type="GO" id="GO:0016791">
    <property type="term" value="F:phosphatase activity"/>
    <property type="evidence" value="ECO:0007669"/>
    <property type="project" value="TreeGrafter"/>
</dbReference>
<dbReference type="GO" id="GO:0005737">
    <property type="term" value="C:cytoplasm"/>
    <property type="evidence" value="ECO:0007669"/>
    <property type="project" value="TreeGrafter"/>
</dbReference>
<name>A0A832J7F0_9GAMM</name>
<dbReference type="InterPro" id="IPR050126">
    <property type="entry name" value="Ap4A_hydrolase"/>
</dbReference>
<gene>
    <name evidence="2" type="ORF">ENJ65_04760</name>
</gene>
<dbReference type="Proteomes" id="UP000885832">
    <property type="component" value="Unassembled WGS sequence"/>
</dbReference>
<dbReference type="PANTHER" id="PTHR42850">
    <property type="entry name" value="METALLOPHOSPHOESTERASE"/>
    <property type="match status" value="1"/>
</dbReference>
<dbReference type="GO" id="GO:0008803">
    <property type="term" value="F:bis(5'-nucleosyl)-tetraphosphatase (symmetrical) activity"/>
    <property type="evidence" value="ECO:0007669"/>
    <property type="project" value="TreeGrafter"/>
</dbReference>
<dbReference type="PANTHER" id="PTHR42850:SF8">
    <property type="entry name" value="SERINE_THREONINE-PROTEIN PHOSPHATASE 2"/>
    <property type="match status" value="1"/>
</dbReference>
<evidence type="ECO:0000259" key="1">
    <source>
        <dbReference type="Pfam" id="PF00149"/>
    </source>
</evidence>
<dbReference type="InterPro" id="IPR004843">
    <property type="entry name" value="Calcineurin-like_PHP"/>
</dbReference>
<dbReference type="SUPFAM" id="SSF56300">
    <property type="entry name" value="Metallo-dependent phosphatases"/>
    <property type="match status" value="1"/>
</dbReference>
<protein>
    <submittedName>
        <fullName evidence="2">Metallophosphoesterase</fullName>
    </submittedName>
</protein>
<dbReference type="InterPro" id="IPR029052">
    <property type="entry name" value="Metallo-depent_PP-like"/>
</dbReference>
<proteinExistence type="predicted"/>
<dbReference type="Pfam" id="PF00149">
    <property type="entry name" value="Metallophos"/>
    <property type="match status" value="1"/>
</dbReference>
<reference evidence="2" key="1">
    <citation type="journal article" date="2020" name="mSystems">
        <title>Genome- and Community-Level Interaction Insights into Carbon Utilization and Element Cycling Functions of Hydrothermarchaeota in Hydrothermal Sediment.</title>
        <authorList>
            <person name="Zhou Z."/>
            <person name="Liu Y."/>
            <person name="Xu W."/>
            <person name="Pan J."/>
            <person name="Luo Z.H."/>
            <person name="Li M."/>
        </authorList>
    </citation>
    <scope>NUCLEOTIDE SEQUENCE [LARGE SCALE GENOMIC DNA]</scope>
    <source>
        <strain evidence="2">HyVt-505</strain>
    </source>
</reference>
<comment type="caution">
    <text evidence="2">The sequence shown here is derived from an EMBL/GenBank/DDBJ whole genome shotgun (WGS) entry which is preliminary data.</text>
</comment>
<feature type="domain" description="Calcineurin-like phosphoesterase" evidence="1">
    <location>
        <begin position="21"/>
        <end position="193"/>
    </location>
</feature>
<organism evidence="2">
    <name type="scientific">Candidatus Tenderia electrophaga</name>
    <dbReference type="NCBI Taxonomy" id="1748243"/>
    <lineage>
        <taxon>Bacteria</taxon>
        <taxon>Pseudomonadati</taxon>
        <taxon>Pseudomonadota</taxon>
        <taxon>Gammaproteobacteria</taxon>
        <taxon>Candidatus Tenderiales</taxon>
        <taxon>Candidatus Tenderiaceae</taxon>
        <taxon>Candidatus Tenderia</taxon>
    </lineage>
</organism>
<sequence>MHQDHTFIRRFSLNQQGRDFIVGDIHGCFDELNHKLNTLQFAPKTDRLFAVGDLIDRGPDSYKVLDWLRQPWFHSCLGNHEEMILTTNADSDAGQDWYQHYGGEWWLKQTADSRAEICAAFTQLPVVIELETRHGKVGIVHADIPKGMSWSGFLRLLTLGDMNTRRTALWGRSRIKRFFSSPVKGIDRIVCGHSLTANHKIATKANVWFIETGAYLEDEGSHLTVINTEQLFE</sequence>
<accession>A0A832J7F0</accession>